<dbReference type="Pfam" id="PF00583">
    <property type="entry name" value="Acetyltransf_1"/>
    <property type="match status" value="1"/>
</dbReference>
<dbReference type="PANTHER" id="PTHR43877">
    <property type="entry name" value="AMINOALKYLPHOSPHONATE N-ACETYLTRANSFERASE-RELATED-RELATED"/>
    <property type="match status" value="1"/>
</dbReference>
<evidence type="ECO:0000256" key="1">
    <source>
        <dbReference type="ARBA" id="ARBA00022679"/>
    </source>
</evidence>
<dbReference type="SUPFAM" id="SSF55729">
    <property type="entry name" value="Acyl-CoA N-acyltransferases (Nat)"/>
    <property type="match status" value="1"/>
</dbReference>
<dbReference type="CDD" id="cd04301">
    <property type="entry name" value="NAT_SF"/>
    <property type="match status" value="1"/>
</dbReference>
<comment type="caution">
    <text evidence="4">The sequence shown here is derived from an EMBL/GenBank/DDBJ whole genome shotgun (WGS) entry which is preliminary data.</text>
</comment>
<dbReference type="InterPro" id="IPR000182">
    <property type="entry name" value="GNAT_dom"/>
</dbReference>
<dbReference type="InterPro" id="IPR016181">
    <property type="entry name" value="Acyl_CoA_acyltransferase"/>
</dbReference>
<keyword evidence="2" id="KW-0012">Acyltransferase</keyword>
<evidence type="ECO:0000313" key="4">
    <source>
        <dbReference type="EMBL" id="MBA8804790.1"/>
    </source>
</evidence>
<dbReference type="PROSITE" id="PS51186">
    <property type="entry name" value="GNAT"/>
    <property type="match status" value="1"/>
</dbReference>
<dbReference type="InterPro" id="IPR050832">
    <property type="entry name" value="Bact_Acetyltransf"/>
</dbReference>
<dbReference type="EMBL" id="JACGXA010000001">
    <property type="protein sequence ID" value="MBA8804790.1"/>
    <property type="molecule type" value="Genomic_DNA"/>
</dbReference>
<dbReference type="Gene3D" id="3.40.630.30">
    <property type="match status" value="1"/>
</dbReference>
<accession>A0A7W3J1W6</accession>
<dbReference type="AlphaFoldDB" id="A0A7W3J1W6"/>
<evidence type="ECO:0000259" key="3">
    <source>
        <dbReference type="PROSITE" id="PS51186"/>
    </source>
</evidence>
<feature type="domain" description="N-acetyltransferase" evidence="3">
    <location>
        <begin position="128"/>
        <end position="263"/>
    </location>
</feature>
<evidence type="ECO:0000256" key="2">
    <source>
        <dbReference type="ARBA" id="ARBA00023315"/>
    </source>
</evidence>
<keyword evidence="5" id="KW-1185">Reference proteome</keyword>
<evidence type="ECO:0000313" key="5">
    <source>
        <dbReference type="Proteomes" id="UP000580910"/>
    </source>
</evidence>
<organism evidence="4 5">
    <name type="scientific">Nocardioides ginsengisegetis</name>
    <dbReference type="NCBI Taxonomy" id="661491"/>
    <lineage>
        <taxon>Bacteria</taxon>
        <taxon>Bacillati</taxon>
        <taxon>Actinomycetota</taxon>
        <taxon>Actinomycetes</taxon>
        <taxon>Propionibacteriales</taxon>
        <taxon>Nocardioidaceae</taxon>
        <taxon>Nocardioides</taxon>
    </lineage>
</organism>
<sequence>MTPVLADPRVAPVEDNLMEFLRVTASNPSFGTEGAADLHTWHTTVPHPVFNGIAGARFAPGEELRRTREVLAAYVGRGLPFLWWGSPSTMTAEIADTLVAAGMLRDETPGMHRVLDGPVPMPPPGPGVRIHVVGPECHAATARVMTEGFGFPAELAGPIVEMMAPFDAADLLTVLATVDGQPVACGTAWLTGRTAGLYNITTLEAARGRGIGYAVTATLLEMARDRGCTEAILHATEMGRPVYERLGFEEVCRMPMFVWVPQL</sequence>
<gene>
    <name evidence="4" type="ORF">FB382_003081</name>
</gene>
<reference evidence="4 5" key="1">
    <citation type="submission" date="2020-07" db="EMBL/GenBank/DDBJ databases">
        <title>Sequencing the genomes of 1000 actinobacteria strains.</title>
        <authorList>
            <person name="Klenk H.-P."/>
        </authorList>
    </citation>
    <scope>NUCLEOTIDE SEQUENCE [LARGE SCALE GENOMIC DNA]</scope>
    <source>
        <strain evidence="4 5">DSM 21349</strain>
    </source>
</reference>
<dbReference type="GO" id="GO:0016747">
    <property type="term" value="F:acyltransferase activity, transferring groups other than amino-acyl groups"/>
    <property type="evidence" value="ECO:0007669"/>
    <property type="project" value="InterPro"/>
</dbReference>
<name>A0A7W3J1W6_9ACTN</name>
<dbReference type="Proteomes" id="UP000580910">
    <property type="component" value="Unassembled WGS sequence"/>
</dbReference>
<protein>
    <submittedName>
        <fullName evidence="4">GNAT superfamily N-acetyltransferase</fullName>
    </submittedName>
</protein>
<proteinExistence type="predicted"/>
<keyword evidence="1 4" id="KW-0808">Transferase</keyword>
<dbReference type="RefSeq" id="WP_182540587.1">
    <property type="nucleotide sequence ID" value="NZ_JACGXA010000001.1"/>
</dbReference>